<evidence type="ECO:0000313" key="14">
    <source>
        <dbReference type="Proteomes" id="UP001144313"/>
    </source>
</evidence>
<evidence type="ECO:0000256" key="8">
    <source>
        <dbReference type="ARBA" id="ARBA00023136"/>
    </source>
</evidence>
<feature type="transmembrane region" description="Helical" evidence="12">
    <location>
        <begin position="291"/>
        <end position="313"/>
    </location>
</feature>
<dbReference type="RefSeq" id="WP_270115056.1">
    <property type="nucleotide sequence ID" value="NZ_BAAAOL010000003.1"/>
</dbReference>
<accession>A0A9W6G847</accession>
<keyword evidence="6 12" id="KW-0812">Transmembrane</keyword>
<evidence type="ECO:0000256" key="6">
    <source>
        <dbReference type="ARBA" id="ARBA00022692"/>
    </source>
</evidence>
<evidence type="ECO:0000256" key="2">
    <source>
        <dbReference type="ARBA" id="ARBA00022448"/>
    </source>
</evidence>
<keyword evidence="7 12" id="KW-1133">Transmembrane helix</keyword>
<comment type="caution">
    <text evidence="13">The sequence shown here is derived from an EMBL/GenBank/DDBJ whole genome shotgun (WGS) entry which is preliminary data.</text>
</comment>
<dbReference type="EMBL" id="BSDT01000001">
    <property type="protein sequence ID" value="GLI41978.1"/>
    <property type="molecule type" value="Genomic_DNA"/>
</dbReference>
<keyword evidence="2" id="KW-0813">Transport</keyword>
<evidence type="ECO:0000256" key="1">
    <source>
        <dbReference type="ARBA" id="ARBA00004651"/>
    </source>
</evidence>
<feature type="transmembrane region" description="Helical" evidence="12">
    <location>
        <begin position="59"/>
        <end position="76"/>
    </location>
</feature>
<proteinExistence type="predicted"/>
<evidence type="ECO:0000256" key="10">
    <source>
        <dbReference type="ARBA" id="ARBA00035686"/>
    </source>
</evidence>
<organism evidence="13 14">
    <name type="scientific">Glycomyces algeriensis</name>
    <dbReference type="NCBI Taxonomy" id="256037"/>
    <lineage>
        <taxon>Bacteria</taxon>
        <taxon>Bacillati</taxon>
        <taxon>Actinomycetota</taxon>
        <taxon>Actinomycetes</taxon>
        <taxon>Glycomycetales</taxon>
        <taxon>Glycomycetaceae</taxon>
        <taxon>Glycomyces</taxon>
    </lineage>
</organism>
<feature type="transmembrane region" description="Helical" evidence="12">
    <location>
        <begin position="107"/>
        <end position="127"/>
    </location>
</feature>
<comment type="function">
    <text evidence="9">Part of the binding-protein-dependent transport system for D-xylose. Probably responsible for the translocation of the substrate across the membrane.</text>
</comment>
<comment type="subcellular location">
    <subcellularLocation>
        <location evidence="1">Cell membrane</location>
        <topology evidence="1">Multi-pass membrane protein</topology>
    </subcellularLocation>
</comment>
<keyword evidence="5" id="KW-0762">Sugar transport</keyword>
<name>A0A9W6G847_9ACTN</name>
<evidence type="ECO:0000256" key="3">
    <source>
        <dbReference type="ARBA" id="ARBA00022475"/>
    </source>
</evidence>
<keyword evidence="8 12" id="KW-0472">Membrane</keyword>
<evidence type="ECO:0000256" key="7">
    <source>
        <dbReference type="ARBA" id="ARBA00022989"/>
    </source>
</evidence>
<reference evidence="13" key="1">
    <citation type="submission" date="2022-12" db="EMBL/GenBank/DDBJ databases">
        <title>Reference genome sequencing for broad-spectrum identification of bacterial and archaeal isolates by mass spectrometry.</title>
        <authorList>
            <person name="Sekiguchi Y."/>
            <person name="Tourlousse D.M."/>
        </authorList>
    </citation>
    <scope>NUCLEOTIDE SEQUENCE</scope>
    <source>
        <strain evidence="13">LLR39Z86</strain>
    </source>
</reference>
<keyword evidence="3" id="KW-1003">Cell membrane</keyword>
<sequence>MTTVPTKTRPSFLSAVRNINLRAYGMIIALVLIMILFQVLNVTLQNENFITPLNITNVILQNSYILILAIGMMLVIVNGHIDLSVGSVLAFCGAMSAIALSDWGWPWYVAVLFAVALGAAIGVWQAFWIAYVRIPAFIVTLAGMLIFRGLTLKALDAETKGTTGTFNELASGYQFMGVDLRVPTLVVGVVGAALFVYFSVRSRSRQVKAGIAASSSTTWVIKTAAIAAVMLAAAYTFYSYKGLPIIGWILLGLVLLFTFIANRTVFGRHVYAGGGNEKAAMLSGVKTKQTTFFVFVIMGALAGLAGVIVTARLHAATPGAGNAFELDAIAASFIGGASVTGGVGTIIGAVIGGLVMGVLRQGMQVLGIATDTVQIILGLVVLAAVLFDVWNKKRATGGGLMPPIVGTTAGGSGDAKRRAKEGTDKEPTKAGTLDATTSDKDIS</sequence>
<dbReference type="GO" id="GO:0005886">
    <property type="term" value="C:plasma membrane"/>
    <property type="evidence" value="ECO:0007669"/>
    <property type="project" value="UniProtKB-SubCell"/>
</dbReference>
<evidence type="ECO:0000256" key="4">
    <source>
        <dbReference type="ARBA" id="ARBA00022519"/>
    </source>
</evidence>
<dbReference type="NCBIfam" id="NF040906">
    <property type="entry name" value="GguB"/>
    <property type="match status" value="1"/>
</dbReference>
<dbReference type="InterPro" id="IPR001851">
    <property type="entry name" value="ABC_transp_permease"/>
</dbReference>
<feature type="transmembrane region" description="Helical" evidence="12">
    <location>
        <begin position="83"/>
        <end position="101"/>
    </location>
</feature>
<protein>
    <recommendedName>
        <fullName evidence="10">Xylose transport system permease protein XylH</fullName>
    </recommendedName>
</protein>
<evidence type="ECO:0000313" key="13">
    <source>
        <dbReference type="EMBL" id="GLI41978.1"/>
    </source>
</evidence>
<feature type="region of interest" description="Disordered" evidence="11">
    <location>
        <begin position="401"/>
        <end position="443"/>
    </location>
</feature>
<keyword evidence="4" id="KW-0997">Cell inner membrane</keyword>
<keyword evidence="14" id="KW-1185">Reference proteome</keyword>
<feature type="transmembrane region" description="Helical" evidence="12">
    <location>
        <begin position="366"/>
        <end position="387"/>
    </location>
</feature>
<feature type="transmembrane region" description="Helical" evidence="12">
    <location>
        <begin position="243"/>
        <end position="261"/>
    </location>
</feature>
<dbReference type="PANTHER" id="PTHR32196">
    <property type="entry name" value="ABC TRANSPORTER PERMEASE PROTEIN YPHD-RELATED-RELATED"/>
    <property type="match status" value="1"/>
</dbReference>
<gene>
    <name evidence="13" type="ORF">GALLR39Z86_18280</name>
</gene>
<evidence type="ECO:0000256" key="9">
    <source>
        <dbReference type="ARBA" id="ARBA00035611"/>
    </source>
</evidence>
<feature type="transmembrane region" description="Helical" evidence="12">
    <location>
        <begin position="333"/>
        <end position="359"/>
    </location>
</feature>
<dbReference type="Proteomes" id="UP001144313">
    <property type="component" value="Unassembled WGS sequence"/>
</dbReference>
<dbReference type="AlphaFoldDB" id="A0A9W6G847"/>
<evidence type="ECO:0000256" key="12">
    <source>
        <dbReference type="SAM" id="Phobius"/>
    </source>
</evidence>
<feature type="transmembrane region" description="Helical" evidence="12">
    <location>
        <begin position="219"/>
        <end position="237"/>
    </location>
</feature>
<dbReference type="Pfam" id="PF02653">
    <property type="entry name" value="BPD_transp_2"/>
    <property type="match status" value="1"/>
</dbReference>
<feature type="transmembrane region" description="Helical" evidence="12">
    <location>
        <begin position="175"/>
        <end position="198"/>
    </location>
</feature>
<dbReference type="CDD" id="cd06579">
    <property type="entry name" value="TM_PBP1_transp_AraH_like"/>
    <property type="match status" value="1"/>
</dbReference>
<evidence type="ECO:0000256" key="5">
    <source>
        <dbReference type="ARBA" id="ARBA00022597"/>
    </source>
</evidence>
<dbReference type="PANTHER" id="PTHR32196:SF32">
    <property type="entry name" value="XYLOSE TRANSPORT SYSTEM PERMEASE PROTEIN XYLH"/>
    <property type="match status" value="1"/>
</dbReference>
<evidence type="ECO:0000256" key="11">
    <source>
        <dbReference type="SAM" id="MobiDB-lite"/>
    </source>
</evidence>
<dbReference type="GO" id="GO:0022857">
    <property type="term" value="F:transmembrane transporter activity"/>
    <property type="evidence" value="ECO:0007669"/>
    <property type="project" value="InterPro"/>
</dbReference>
<feature type="compositionally biased region" description="Basic and acidic residues" evidence="11">
    <location>
        <begin position="414"/>
        <end position="428"/>
    </location>
</feature>
<feature type="transmembrane region" description="Helical" evidence="12">
    <location>
        <begin position="134"/>
        <end position="155"/>
    </location>
</feature>
<feature type="transmembrane region" description="Helical" evidence="12">
    <location>
        <begin position="21"/>
        <end position="39"/>
    </location>
</feature>